<dbReference type="Proteomes" id="UP001149074">
    <property type="component" value="Unassembled WGS sequence"/>
</dbReference>
<dbReference type="PANTHER" id="PTHR43765">
    <property type="entry name" value="2-DEHYDROPANTOATE 2-REDUCTASE-RELATED"/>
    <property type="match status" value="1"/>
</dbReference>
<sequence length="439" mass="49620">MARYQSTSPSEESRKKTPTKSKPKFSGRVHILGSGNMGVFIAHALRTRDSPPPVSLLLHNWGMYEAFMQRKKRIAITYDGLDDIQKGFDIEVNTGPNNKSGKWYQMPPLYGQKYYEDGTKIAEEDMAEPELTREPIDCLIVTCKSQFAFIGLRALFHRITPDTTILFLQNGLGVVERVNELLYNDRGWHPHYMQAVLSHRMDKKDAYAVKFLQTGAISLAPAATQAISKIPAEEDTNWPPTMKYLTRLFTLTPPLVATASTTTDVLQSQLEKLAVRCVIDPLTAINDCKNGELLHSYSSTRIMRLLLFEISSVITALPELQGVPGIDDRFSANRLLRLVTQTLHRNSGNTSPMVHDVRLRKSTEVEFFNGYIVRRGQEVGITCTMNYMIKHLVHSKKTINRRAEDAQIPIDTGDDEGIYLTGKHEEVENDELGIEDEYV</sequence>
<dbReference type="EMBL" id="JAPQKI010000002">
    <property type="protein sequence ID" value="KAJ5110910.1"/>
    <property type="molecule type" value="Genomic_DNA"/>
</dbReference>
<dbReference type="Pfam" id="PF02558">
    <property type="entry name" value="ApbA"/>
    <property type="match status" value="1"/>
</dbReference>
<name>A0A9W9KLS7_9EURO</name>
<evidence type="ECO:0008006" key="9">
    <source>
        <dbReference type="Google" id="ProtNLM"/>
    </source>
</evidence>
<feature type="region of interest" description="Disordered" evidence="4">
    <location>
        <begin position="1"/>
        <end position="27"/>
    </location>
</feature>
<dbReference type="InterPro" id="IPR036291">
    <property type="entry name" value="NAD(P)-bd_dom_sf"/>
</dbReference>
<dbReference type="InterPro" id="IPR013752">
    <property type="entry name" value="KPA_reductase"/>
</dbReference>
<keyword evidence="2" id="KW-0521">NADP</keyword>
<keyword evidence="3" id="KW-0560">Oxidoreductase</keyword>
<dbReference type="InterPro" id="IPR013332">
    <property type="entry name" value="KPR_N"/>
</dbReference>
<evidence type="ECO:0000256" key="4">
    <source>
        <dbReference type="SAM" id="MobiDB-lite"/>
    </source>
</evidence>
<dbReference type="InterPro" id="IPR013328">
    <property type="entry name" value="6PGD_dom2"/>
</dbReference>
<dbReference type="GO" id="GO:0008677">
    <property type="term" value="F:2-dehydropantoate 2-reductase activity"/>
    <property type="evidence" value="ECO:0007669"/>
    <property type="project" value="TreeGrafter"/>
</dbReference>
<organism evidence="7 8">
    <name type="scientific">Penicillium argentinense</name>
    <dbReference type="NCBI Taxonomy" id="1131581"/>
    <lineage>
        <taxon>Eukaryota</taxon>
        <taxon>Fungi</taxon>
        <taxon>Dikarya</taxon>
        <taxon>Ascomycota</taxon>
        <taxon>Pezizomycotina</taxon>
        <taxon>Eurotiomycetes</taxon>
        <taxon>Eurotiomycetidae</taxon>
        <taxon>Eurotiales</taxon>
        <taxon>Aspergillaceae</taxon>
        <taxon>Penicillium</taxon>
    </lineage>
</organism>
<dbReference type="InterPro" id="IPR050838">
    <property type="entry name" value="Ketopantoate_reductase"/>
</dbReference>
<dbReference type="GO" id="GO:0005739">
    <property type="term" value="C:mitochondrion"/>
    <property type="evidence" value="ECO:0007669"/>
    <property type="project" value="TreeGrafter"/>
</dbReference>
<gene>
    <name evidence="7" type="ORF">N7532_001445</name>
</gene>
<dbReference type="Pfam" id="PF08546">
    <property type="entry name" value="ApbA_C"/>
    <property type="match status" value="1"/>
</dbReference>
<feature type="domain" description="Ketopantoate reductase C-terminal" evidence="6">
    <location>
        <begin position="264"/>
        <end position="396"/>
    </location>
</feature>
<dbReference type="Gene3D" id="3.40.50.720">
    <property type="entry name" value="NAD(P)-binding Rossmann-like Domain"/>
    <property type="match status" value="1"/>
</dbReference>
<evidence type="ECO:0000256" key="2">
    <source>
        <dbReference type="ARBA" id="ARBA00022857"/>
    </source>
</evidence>
<dbReference type="InterPro" id="IPR008927">
    <property type="entry name" value="6-PGluconate_DH-like_C_sf"/>
</dbReference>
<reference evidence="7" key="2">
    <citation type="journal article" date="2023" name="IMA Fungus">
        <title>Comparative genomic study of the Penicillium genus elucidates a diverse pangenome and 15 lateral gene transfer events.</title>
        <authorList>
            <person name="Petersen C."/>
            <person name="Sorensen T."/>
            <person name="Nielsen M.R."/>
            <person name="Sondergaard T.E."/>
            <person name="Sorensen J.L."/>
            <person name="Fitzpatrick D.A."/>
            <person name="Frisvad J.C."/>
            <person name="Nielsen K.L."/>
        </authorList>
    </citation>
    <scope>NUCLEOTIDE SEQUENCE</scope>
    <source>
        <strain evidence="7">IBT 30761</strain>
    </source>
</reference>
<dbReference type="Gene3D" id="1.10.1040.10">
    <property type="entry name" value="N-(1-d-carboxylethyl)-l-norvaline Dehydrogenase, domain 2"/>
    <property type="match status" value="1"/>
</dbReference>
<dbReference type="RefSeq" id="XP_056478980.1">
    <property type="nucleotide sequence ID" value="XM_056613939.1"/>
</dbReference>
<feature type="compositionally biased region" description="Basic residues" evidence="4">
    <location>
        <begin position="16"/>
        <end position="27"/>
    </location>
</feature>
<protein>
    <recommendedName>
        <fullName evidence="9">2-dehydropantoate 2-reductase</fullName>
    </recommendedName>
</protein>
<accession>A0A9W9KLS7</accession>
<evidence type="ECO:0000256" key="1">
    <source>
        <dbReference type="ARBA" id="ARBA00007870"/>
    </source>
</evidence>
<dbReference type="SUPFAM" id="SSF48179">
    <property type="entry name" value="6-phosphogluconate dehydrogenase C-terminal domain-like"/>
    <property type="match status" value="1"/>
</dbReference>
<evidence type="ECO:0000313" key="7">
    <source>
        <dbReference type="EMBL" id="KAJ5110910.1"/>
    </source>
</evidence>
<evidence type="ECO:0000256" key="3">
    <source>
        <dbReference type="ARBA" id="ARBA00023002"/>
    </source>
</evidence>
<comment type="similarity">
    <text evidence="1">Belongs to the ketopantoate reductase family.</text>
</comment>
<dbReference type="AlphaFoldDB" id="A0A9W9KLS7"/>
<reference evidence="7" key="1">
    <citation type="submission" date="2022-11" db="EMBL/GenBank/DDBJ databases">
        <authorList>
            <person name="Petersen C."/>
        </authorList>
    </citation>
    <scope>NUCLEOTIDE SEQUENCE</scope>
    <source>
        <strain evidence="7">IBT 30761</strain>
    </source>
</reference>
<dbReference type="GO" id="GO:0050661">
    <property type="term" value="F:NADP binding"/>
    <property type="evidence" value="ECO:0007669"/>
    <property type="project" value="TreeGrafter"/>
</dbReference>
<keyword evidence="8" id="KW-1185">Reference proteome</keyword>
<dbReference type="GeneID" id="81352918"/>
<dbReference type="OrthoDB" id="73846at2759"/>
<feature type="domain" description="Ketopantoate reductase N-terminal" evidence="5">
    <location>
        <begin position="120"/>
        <end position="221"/>
    </location>
</feature>
<evidence type="ECO:0000259" key="6">
    <source>
        <dbReference type="Pfam" id="PF08546"/>
    </source>
</evidence>
<evidence type="ECO:0000313" key="8">
    <source>
        <dbReference type="Proteomes" id="UP001149074"/>
    </source>
</evidence>
<feature type="compositionally biased region" description="Polar residues" evidence="4">
    <location>
        <begin position="1"/>
        <end position="10"/>
    </location>
</feature>
<dbReference type="SUPFAM" id="SSF51735">
    <property type="entry name" value="NAD(P)-binding Rossmann-fold domains"/>
    <property type="match status" value="1"/>
</dbReference>
<comment type="caution">
    <text evidence="7">The sequence shown here is derived from an EMBL/GenBank/DDBJ whole genome shotgun (WGS) entry which is preliminary data.</text>
</comment>
<dbReference type="PANTHER" id="PTHR43765:SF2">
    <property type="entry name" value="2-DEHYDROPANTOATE 2-REDUCTASE"/>
    <property type="match status" value="1"/>
</dbReference>
<evidence type="ECO:0000259" key="5">
    <source>
        <dbReference type="Pfam" id="PF02558"/>
    </source>
</evidence>
<proteinExistence type="inferred from homology"/>